<dbReference type="CDD" id="cd04301">
    <property type="entry name" value="NAT_SF"/>
    <property type="match status" value="1"/>
</dbReference>
<dbReference type="InterPro" id="IPR000182">
    <property type="entry name" value="GNAT_dom"/>
</dbReference>
<dbReference type="AlphaFoldDB" id="H8GXY3"/>
<sequence length="161" mass="18374">MDIRRAQPDDFPYLKPMLLDMGFVDHPAALETRFAHFCADPFHHLFVALRAEERLGYAAVHDYGPHLRSGDRHRTAKLDDLYTRPDARRQGVGRALMRGVEAWAQTAPVRYVFWYANQREAGPAYRAMGYAAQPSGQEGYDFFEIDLGNPDLRLPHALRGS</sequence>
<accession>H8GXY3</accession>
<dbReference type="GO" id="GO:0016747">
    <property type="term" value="F:acyltransferase activity, transferring groups other than amino-acyl groups"/>
    <property type="evidence" value="ECO:0007669"/>
    <property type="project" value="InterPro"/>
</dbReference>
<dbReference type="KEGG" id="dgo:DGo_CA0788"/>
<evidence type="ECO:0000256" key="1">
    <source>
        <dbReference type="ARBA" id="ARBA00022679"/>
    </source>
</evidence>
<dbReference type="RefSeq" id="WP_014684198.1">
    <property type="nucleotide sequence ID" value="NC_017790.1"/>
</dbReference>
<dbReference type="InterPro" id="IPR016181">
    <property type="entry name" value="Acyl_CoA_acyltransferase"/>
</dbReference>
<keyword evidence="2" id="KW-0012">Acyltransferase</keyword>
<dbReference type="PANTHER" id="PTHR43877">
    <property type="entry name" value="AMINOALKYLPHOSPHONATE N-ACETYLTRANSFERASE-RELATED-RELATED"/>
    <property type="match status" value="1"/>
</dbReference>
<protein>
    <submittedName>
        <fullName evidence="4">Aminoglycoside acetyltransferase</fullName>
    </submittedName>
</protein>
<dbReference type="PATRIC" id="fig|745776.4.peg.807"/>
<evidence type="ECO:0000313" key="4">
    <source>
        <dbReference type="EMBL" id="AFD24715.1"/>
    </source>
</evidence>
<evidence type="ECO:0000256" key="2">
    <source>
        <dbReference type="ARBA" id="ARBA00023315"/>
    </source>
</evidence>
<gene>
    <name evidence="4" type="ordered locus">DGo_CA0788</name>
</gene>
<keyword evidence="1 4" id="KW-0808">Transferase</keyword>
<evidence type="ECO:0000259" key="3">
    <source>
        <dbReference type="PROSITE" id="PS51186"/>
    </source>
</evidence>
<dbReference type="PROSITE" id="PS51186">
    <property type="entry name" value="GNAT"/>
    <property type="match status" value="1"/>
</dbReference>
<dbReference type="Gene3D" id="3.40.630.30">
    <property type="match status" value="1"/>
</dbReference>
<dbReference type="EMBL" id="CP002191">
    <property type="protein sequence ID" value="AFD24715.1"/>
    <property type="molecule type" value="Genomic_DNA"/>
</dbReference>
<keyword evidence="5" id="KW-1185">Reference proteome</keyword>
<name>H8GXY3_DEIGI</name>
<feature type="domain" description="N-acetyltransferase" evidence="3">
    <location>
        <begin position="1"/>
        <end position="159"/>
    </location>
</feature>
<organism evidence="4 5">
    <name type="scientific">Deinococcus gobiensis (strain DSM 21396 / JCM 16679 / CGMCC 1.7299 / I-0)</name>
    <dbReference type="NCBI Taxonomy" id="745776"/>
    <lineage>
        <taxon>Bacteria</taxon>
        <taxon>Thermotogati</taxon>
        <taxon>Deinococcota</taxon>
        <taxon>Deinococci</taxon>
        <taxon>Deinococcales</taxon>
        <taxon>Deinococcaceae</taxon>
        <taxon>Deinococcus</taxon>
    </lineage>
</organism>
<proteinExistence type="predicted"/>
<dbReference type="eggNOG" id="COG0454">
    <property type="taxonomic scope" value="Bacteria"/>
</dbReference>
<dbReference type="SUPFAM" id="SSF55729">
    <property type="entry name" value="Acyl-CoA N-acyltransferases (Nat)"/>
    <property type="match status" value="1"/>
</dbReference>
<dbReference type="STRING" id="745776.DGo_CA0788"/>
<evidence type="ECO:0000313" key="5">
    <source>
        <dbReference type="Proteomes" id="UP000007575"/>
    </source>
</evidence>
<dbReference type="HOGENOM" id="CLU_1729304_0_0_0"/>
<reference evidence="4 5" key="1">
    <citation type="journal article" date="2012" name="PLoS ONE">
        <title>Genome sequence and transcriptome analysis of the radioresistant bacterium Deinococcus gobiensis: insights into the extreme environmental adaptations.</title>
        <authorList>
            <person name="Yuan M."/>
            <person name="Chen M."/>
            <person name="Zhang W."/>
            <person name="Lu W."/>
            <person name="Wang J."/>
            <person name="Yang M."/>
            <person name="Zhao P."/>
            <person name="Tang R."/>
            <person name="Li X."/>
            <person name="Hao Y."/>
            <person name="Zhou Z."/>
            <person name="Zhan Y."/>
            <person name="Yu H."/>
            <person name="Teng C."/>
            <person name="Yan Y."/>
            <person name="Ping S."/>
            <person name="Wang Y."/>
            <person name="Lin M."/>
        </authorList>
    </citation>
    <scope>NUCLEOTIDE SEQUENCE [LARGE SCALE GENOMIC DNA]</scope>
    <source>
        <strain evidence="4 5">I-0</strain>
    </source>
</reference>
<dbReference type="InterPro" id="IPR050832">
    <property type="entry name" value="Bact_Acetyltransf"/>
</dbReference>
<dbReference type="Proteomes" id="UP000007575">
    <property type="component" value="Chromosome"/>
</dbReference>
<dbReference type="Pfam" id="PF00583">
    <property type="entry name" value="Acetyltransf_1"/>
    <property type="match status" value="1"/>
</dbReference>